<accession>A0A1L7XHU5</accession>
<dbReference type="EMBL" id="FJOG01000027">
    <property type="protein sequence ID" value="CZR64619.1"/>
    <property type="molecule type" value="Genomic_DNA"/>
</dbReference>
<keyword evidence="8" id="KW-1185">Reference proteome</keyword>
<feature type="compositionally biased region" description="Low complexity" evidence="5">
    <location>
        <begin position="49"/>
        <end position="65"/>
    </location>
</feature>
<feature type="domain" description="BED-type" evidence="6">
    <location>
        <begin position="260"/>
        <end position="310"/>
    </location>
</feature>
<dbReference type="InterPro" id="IPR003656">
    <property type="entry name" value="Znf_BED"/>
</dbReference>
<evidence type="ECO:0000256" key="2">
    <source>
        <dbReference type="ARBA" id="ARBA00022771"/>
    </source>
</evidence>
<evidence type="ECO:0000256" key="3">
    <source>
        <dbReference type="ARBA" id="ARBA00022833"/>
    </source>
</evidence>
<dbReference type="OrthoDB" id="10461747at2759"/>
<dbReference type="Pfam" id="PF02892">
    <property type="entry name" value="zf-BED"/>
    <property type="match status" value="1"/>
</dbReference>
<name>A0A1L7XHU5_9HELO</name>
<keyword evidence="3" id="KW-0862">Zinc</keyword>
<dbReference type="SMART" id="SM00614">
    <property type="entry name" value="ZnF_BED"/>
    <property type="match status" value="2"/>
</dbReference>
<evidence type="ECO:0000256" key="5">
    <source>
        <dbReference type="SAM" id="MobiDB-lite"/>
    </source>
</evidence>
<dbReference type="Proteomes" id="UP000184330">
    <property type="component" value="Unassembled WGS sequence"/>
</dbReference>
<feature type="region of interest" description="Disordered" evidence="5">
    <location>
        <begin position="39"/>
        <end position="65"/>
    </location>
</feature>
<reference evidence="7 8" key="1">
    <citation type="submission" date="2016-03" db="EMBL/GenBank/DDBJ databases">
        <authorList>
            <person name="Ploux O."/>
        </authorList>
    </citation>
    <scope>NUCLEOTIDE SEQUENCE [LARGE SCALE GENOMIC DNA]</scope>
    <source>
        <strain evidence="7 8">UAMH 11012</strain>
    </source>
</reference>
<sequence>MALVSVEHPPIFQLLDLTLPRFHTEADIQFQDFNFSPSISPRPSPSASPSPLFASPVSSSRSRSPSALPKRSWIWAHHAPNRRSFHAGSQSRWYCAYCPKSFKSISGTGKPMRHLEVAHGILRPTKRPDTTQFSASTLESTPAFLSRYSCLDSWDRDIDIEQFSPDTHPPSCTDSCGNHVRSATFSNDLDSWLDGLHSSDFDVPAFDTASLASSLSVDSVLEKHFASSDFSSESSVSYLDYGSDSSSRTPTKSASFSRAAKRSWIWQHHENFSGNDEGSVGPHWRCAYCWKVYRRSSGTGKAIKHLRDAHSFVC</sequence>
<dbReference type="GO" id="GO:0008270">
    <property type="term" value="F:zinc ion binding"/>
    <property type="evidence" value="ECO:0007669"/>
    <property type="project" value="UniProtKB-KW"/>
</dbReference>
<evidence type="ECO:0000256" key="1">
    <source>
        <dbReference type="ARBA" id="ARBA00022723"/>
    </source>
</evidence>
<keyword evidence="2 4" id="KW-0863">Zinc-finger</keyword>
<evidence type="ECO:0000313" key="7">
    <source>
        <dbReference type="EMBL" id="CZR64619.1"/>
    </source>
</evidence>
<protein>
    <recommendedName>
        <fullName evidence="6">BED-type domain-containing protein</fullName>
    </recommendedName>
</protein>
<keyword evidence="1" id="KW-0479">Metal-binding</keyword>
<gene>
    <name evidence="7" type="ORF">PAC_14517</name>
</gene>
<dbReference type="GO" id="GO:0003677">
    <property type="term" value="F:DNA binding"/>
    <property type="evidence" value="ECO:0007669"/>
    <property type="project" value="InterPro"/>
</dbReference>
<proteinExistence type="predicted"/>
<dbReference type="PROSITE" id="PS50808">
    <property type="entry name" value="ZF_BED"/>
    <property type="match status" value="1"/>
</dbReference>
<evidence type="ECO:0000313" key="8">
    <source>
        <dbReference type="Proteomes" id="UP000184330"/>
    </source>
</evidence>
<dbReference type="AlphaFoldDB" id="A0A1L7XHU5"/>
<evidence type="ECO:0000259" key="6">
    <source>
        <dbReference type="PROSITE" id="PS50808"/>
    </source>
</evidence>
<evidence type="ECO:0000256" key="4">
    <source>
        <dbReference type="PROSITE-ProRule" id="PRU00027"/>
    </source>
</evidence>
<organism evidence="7 8">
    <name type="scientific">Phialocephala subalpina</name>
    <dbReference type="NCBI Taxonomy" id="576137"/>
    <lineage>
        <taxon>Eukaryota</taxon>
        <taxon>Fungi</taxon>
        <taxon>Dikarya</taxon>
        <taxon>Ascomycota</taxon>
        <taxon>Pezizomycotina</taxon>
        <taxon>Leotiomycetes</taxon>
        <taxon>Helotiales</taxon>
        <taxon>Mollisiaceae</taxon>
        <taxon>Phialocephala</taxon>
        <taxon>Phialocephala fortinii species complex</taxon>
    </lineage>
</organism>